<evidence type="ECO:0000256" key="10">
    <source>
        <dbReference type="ARBA" id="ARBA00032305"/>
    </source>
</evidence>
<comment type="caution">
    <text evidence="12">The sequence shown here is derived from an EMBL/GenBank/DDBJ whole genome shotgun (WGS) entry which is preliminary data.</text>
</comment>
<evidence type="ECO:0000256" key="9">
    <source>
        <dbReference type="ARBA" id="ARBA00030169"/>
    </source>
</evidence>
<dbReference type="SUPFAM" id="SSF89562">
    <property type="entry name" value="RraA-like"/>
    <property type="match status" value="1"/>
</dbReference>
<evidence type="ECO:0000256" key="1">
    <source>
        <dbReference type="ARBA" id="ARBA00001342"/>
    </source>
</evidence>
<dbReference type="Proteomes" id="UP001579974">
    <property type="component" value="Unassembled WGS sequence"/>
</dbReference>
<dbReference type="EC" id="4.1.3.17" evidence="5"/>
<protein>
    <recommendedName>
        <fullName evidence="7">Putative 4-hydroxy-4-methyl-2-oxoglutarate aldolase</fullName>
        <ecNumber evidence="6">4.1.1.112</ecNumber>
        <ecNumber evidence="5">4.1.3.17</ecNumber>
    </recommendedName>
    <alternativeName>
        <fullName evidence="10">Oxaloacetate decarboxylase</fullName>
    </alternativeName>
    <alternativeName>
        <fullName evidence="9">RraA-like protein</fullName>
    </alternativeName>
</protein>
<keyword evidence="13" id="KW-1185">Reference proteome</keyword>
<organism evidence="12 13">
    <name type="scientific">Alicyclobacillus fastidiosus</name>
    <dbReference type="NCBI Taxonomy" id="392011"/>
    <lineage>
        <taxon>Bacteria</taxon>
        <taxon>Bacillati</taxon>
        <taxon>Bacillota</taxon>
        <taxon>Bacilli</taxon>
        <taxon>Bacillales</taxon>
        <taxon>Alicyclobacillaceae</taxon>
        <taxon>Alicyclobacillus</taxon>
    </lineage>
</organism>
<comment type="cofactor">
    <cofactor evidence="2">
        <name>a divalent metal cation</name>
        <dbReference type="ChEBI" id="CHEBI:60240"/>
    </cofactor>
</comment>
<dbReference type="PANTHER" id="PTHR33254:SF16">
    <property type="entry name" value="BLR3842 PROTEIN"/>
    <property type="match status" value="1"/>
</dbReference>
<dbReference type="Gene3D" id="3.50.30.40">
    <property type="entry name" value="Ribonuclease E inhibitor RraA/RraA-like"/>
    <property type="match status" value="1"/>
</dbReference>
<dbReference type="EC" id="4.1.1.112" evidence="6"/>
<evidence type="ECO:0000256" key="6">
    <source>
        <dbReference type="ARBA" id="ARBA00012947"/>
    </source>
</evidence>
<evidence type="ECO:0000256" key="5">
    <source>
        <dbReference type="ARBA" id="ARBA00012213"/>
    </source>
</evidence>
<name>A0ABV5A958_9BACL</name>
<evidence type="ECO:0000313" key="13">
    <source>
        <dbReference type="Proteomes" id="UP001579974"/>
    </source>
</evidence>
<proteinExistence type="inferred from homology"/>
<dbReference type="PANTHER" id="PTHR33254">
    <property type="entry name" value="4-HYDROXY-4-METHYL-2-OXOGLUTARATE ALDOLASE 3-RELATED"/>
    <property type="match status" value="1"/>
</dbReference>
<reference evidence="12 13" key="1">
    <citation type="journal article" date="2024" name="Int. J. Mol. Sci.">
        <title>Exploration of Alicyclobacillus spp. Genome in Search of Antibiotic Resistance.</title>
        <authorList>
            <person name="Bucka-Kolendo J."/>
            <person name="Kiousi D.E."/>
            <person name="Dekowska A."/>
            <person name="Mikolajczuk-Szczyrba A."/>
            <person name="Karadedos D.M."/>
            <person name="Michael P."/>
            <person name="Galanis A."/>
            <person name="Sokolowska B."/>
        </authorList>
    </citation>
    <scope>NUCLEOTIDE SEQUENCE [LARGE SCALE GENOMIC DNA]</scope>
    <source>
        <strain evidence="12 13">KKP 3000</strain>
    </source>
</reference>
<evidence type="ECO:0000256" key="4">
    <source>
        <dbReference type="ARBA" id="ARBA00011233"/>
    </source>
</evidence>
<gene>
    <name evidence="12" type="ORF">KKP3000_001263</name>
</gene>
<dbReference type="RefSeq" id="WP_275475664.1">
    <property type="nucleotide sequence ID" value="NZ_CP162940.1"/>
</dbReference>
<evidence type="ECO:0000256" key="3">
    <source>
        <dbReference type="ARBA" id="ARBA00008621"/>
    </source>
</evidence>
<dbReference type="CDD" id="cd16841">
    <property type="entry name" value="RraA_family"/>
    <property type="match status" value="1"/>
</dbReference>
<evidence type="ECO:0000313" key="12">
    <source>
        <dbReference type="EMBL" id="MFB5188829.1"/>
    </source>
</evidence>
<comment type="catalytic activity">
    <reaction evidence="1">
        <text>4-hydroxy-4-methyl-2-oxoglutarate = 2 pyruvate</text>
        <dbReference type="Rhea" id="RHEA:22748"/>
        <dbReference type="ChEBI" id="CHEBI:15361"/>
        <dbReference type="ChEBI" id="CHEBI:58276"/>
        <dbReference type="EC" id="4.1.3.17"/>
    </reaction>
</comment>
<comment type="subunit">
    <text evidence="4">Homotrimer.</text>
</comment>
<evidence type="ECO:0000256" key="7">
    <source>
        <dbReference type="ARBA" id="ARBA00016549"/>
    </source>
</evidence>
<evidence type="ECO:0000256" key="8">
    <source>
        <dbReference type="ARBA" id="ARBA00025046"/>
    </source>
</evidence>
<comment type="function">
    <text evidence="8">Catalyzes the aldol cleavage of 4-hydroxy-4-methyl-2-oxoglutarate (HMG) into 2 molecules of pyruvate. Also contains a secondary oxaloacetate (OAA) decarboxylase activity due to the common pyruvate enolate transition state formed following C-C bond cleavage in the retro-aldol and decarboxylation reactions.</text>
</comment>
<dbReference type="InterPro" id="IPR036704">
    <property type="entry name" value="RraA/RraA-like_sf"/>
</dbReference>
<evidence type="ECO:0000256" key="2">
    <source>
        <dbReference type="ARBA" id="ARBA00001968"/>
    </source>
</evidence>
<comment type="catalytic activity">
    <reaction evidence="11">
        <text>oxaloacetate + H(+) = pyruvate + CO2</text>
        <dbReference type="Rhea" id="RHEA:15641"/>
        <dbReference type="ChEBI" id="CHEBI:15361"/>
        <dbReference type="ChEBI" id="CHEBI:15378"/>
        <dbReference type="ChEBI" id="CHEBI:16452"/>
        <dbReference type="ChEBI" id="CHEBI:16526"/>
        <dbReference type="EC" id="4.1.1.112"/>
    </reaction>
</comment>
<dbReference type="Pfam" id="PF03737">
    <property type="entry name" value="RraA-like"/>
    <property type="match status" value="1"/>
</dbReference>
<comment type="similarity">
    <text evidence="3">Belongs to the class II aldolase/RraA-like family.</text>
</comment>
<dbReference type="InterPro" id="IPR005493">
    <property type="entry name" value="RraA/RraA-like"/>
</dbReference>
<evidence type="ECO:0000256" key="11">
    <source>
        <dbReference type="ARBA" id="ARBA00047973"/>
    </source>
</evidence>
<dbReference type="EMBL" id="JBDXSU010000001">
    <property type="protein sequence ID" value="MFB5188829.1"/>
    <property type="molecule type" value="Genomic_DNA"/>
</dbReference>
<accession>A0ABV5A958</accession>
<sequence length="237" mass="26346">MNADQRKAVLKLFEGLRVTDVNDGMDAVGLQNVGIMNRSIRPLWRDIEQFSHRIYGLALTVRFMPTNQAIHCDSLDEYKRVKQDWYRNLAPDKFAVKIQDGDIVVIDGSTDTDVGFCGSENTFGWVNRGARGVVTNGGARDTDEIIKQRLPVYCNYIGRGIRPGRLVYDTCNTTVNVGGVLVNPGDVIVADGDGVVCVPIDQAELVAAIARDIQRDDKVSRRKHYEKAGLDLDFTVE</sequence>